<protein>
    <submittedName>
        <fullName evidence="4">Uncharacterized protein</fullName>
    </submittedName>
</protein>
<feature type="signal peptide" evidence="3">
    <location>
        <begin position="1"/>
        <end position="18"/>
    </location>
</feature>
<evidence type="ECO:0000313" key="4">
    <source>
        <dbReference type="EMBL" id="MTS28911.1"/>
    </source>
</evidence>
<evidence type="ECO:0000256" key="2">
    <source>
        <dbReference type="SAM" id="Phobius"/>
    </source>
</evidence>
<keyword evidence="2" id="KW-0812">Transmembrane</keyword>
<evidence type="ECO:0000256" key="3">
    <source>
        <dbReference type="SAM" id="SignalP"/>
    </source>
</evidence>
<feature type="transmembrane region" description="Helical" evidence="2">
    <location>
        <begin position="206"/>
        <end position="224"/>
    </location>
</feature>
<keyword evidence="2" id="KW-0472">Membrane</keyword>
<dbReference type="EMBL" id="WMZU01000041">
    <property type="protein sequence ID" value="MTS28911.1"/>
    <property type="molecule type" value="Genomic_DNA"/>
</dbReference>
<gene>
    <name evidence="4" type="ORF">GMD59_16715</name>
</gene>
<evidence type="ECO:0000313" key="5">
    <source>
        <dbReference type="Proteomes" id="UP000472755"/>
    </source>
</evidence>
<organism evidence="4 5">
    <name type="scientific">Ruthenibacterium lactatiformans</name>
    <dbReference type="NCBI Taxonomy" id="1550024"/>
    <lineage>
        <taxon>Bacteria</taxon>
        <taxon>Bacillati</taxon>
        <taxon>Bacillota</taxon>
        <taxon>Clostridia</taxon>
        <taxon>Eubacteriales</taxon>
        <taxon>Oscillospiraceae</taxon>
        <taxon>Ruthenibacterium</taxon>
    </lineage>
</organism>
<feature type="compositionally biased region" description="Polar residues" evidence="1">
    <location>
        <begin position="696"/>
        <end position="710"/>
    </location>
</feature>
<evidence type="ECO:0000256" key="1">
    <source>
        <dbReference type="SAM" id="MobiDB-lite"/>
    </source>
</evidence>
<feature type="transmembrane region" description="Helical" evidence="2">
    <location>
        <begin position="178"/>
        <end position="199"/>
    </location>
</feature>
<dbReference type="RefSeq" id="WP_172726354.1">
    <property type="nucleotide sequence ID" value="NZ_WMZN01000044.1"/>
</dbReference>
<feature type="transmembrane region" description="Helical" evidence="2">
    <location>
        <begin position="47"/>
        <end position="66"/>
    </location>
</feature>
<feature type="compositionally biased region" description="Basic and acidic residues" evidence="1">
    <location>
        <begin position="736"/>
        <end position="754"/>
    </location>
</feature>
<keyword evidence="3" id="KW-0732">Signal</keyword>
<reference evidence="4 5" key="1">
    <citation type="journal article" date="2019" name="Nat. Med.">
        <title>A library of human gut bacterial isolates paired with longitudinal multiomics data enables mechanistic microbiome research.</title>
        <authorList>
            <person name="Poyet M."/>
            <person name="Groussin M."/>
            <person name="Gibbons S.M."/>
            <person name="Avila-Pacheco J."/>
            <person name="Jiang X."/>
            <person name="Kearney S.M."/>
            <person name="Perrotta A.R."/>
            <person name="Berdy B."/>
            <person name="Zhao S."/>
            <person name="Lieberman T.D."/>
            <person name="Swanson P.K."/>
            <person name="Smith M."/>
            <person name="Roesemann S."/>
            <person name="Alexander J.E."/>
            <person name="Rich S.A."/>
            <person name="Livny J."/>
            <person name="Vlamakis H."/>
            <person name="Clish C."/>
            <person name="Bullock K."/>
            <person name="Deik A."/>
            <person name="Scott J."/>
            <person name="Pierce K.A."/>
            <person name="Xavier R.J."/>
            <person name="Alm E.J."/>
        </authorList>
    </citation>
    <scope>NUCLEOTIDE SEQUENCE [LARGE SCALE GENOMIC DNA]</scope>
    <source>
        <strain evidence="4 5">BIOML-A4</strain>
    </source>
</reference>
<keyword evidence="2" id="KW-1133">Transmembrane helix</keyword>
<feature type="transmembrane region" description="Helical" evidence="2">
    <location>
        <begin position="267"/>
        <end position="283"/>
    </location>
</feature>
<accession>A0A6L6M0Q6</accession>
<feature type="transmembrane region" description="Helical" evidence="2">
    <location>
        <begin position="78"/>
        <end position="106"/>
    </location>
</feature>
<comment type="caution">
    <text evidence="4">The sequence shown here is derived from an EMBL/GenBank/DDBJ whole genome shotgun (WGS) entry which is preliminary data.</text>
</comment>
<feature type="region of interest" description="Disordered" evidence="1">
    <location>
        <begin position="689"/>
        <end position="754"/>
    </location>
</feature>
<dbReference type="AlphaFoldDB" id="A0A6L6M0Q6"/>
<proteinExistence type="predicted"/>
<name>A0A6L6M0Q6_9FIRM</name>
<feature type="transmembrane region" description="Helical" evidence="2">
    <location>
        <begin position="112"/>
        <end position="132"/>
    </location>
</feature>
<feature type="chain" id="PRO_5039195358" evidence="3">
    <location>
        <begin position="19"/>
        <end position="875"/>
    </location>
</feature>
<feature type="transmembrane region" description="Helical" evidence="2">
    <location>
        <begin position="239"/>
        <end position="260"/>
    </location>
</feature>
<sequence>MISAILTAFFAASVFAYAGGIGATVDSFVAKLMTKFSGILLDICDMLVSPIFSITTMTVSQIAAYIPGFNTTGGSGAFFVEGIQMLGTCLAGCLAMLGILKIIIGLARDEKVGSVGSLIWRMFIFIPLTIFGRKLLQGLFDQVITPISSAFASGILSFSNNAVFSTAAAPLTGNASQLATLIVGTVLMVMIGYNLIGLVLEAAERYLICIVIIFLSPLALATGVSEESSMIAKNWLKMFWSHGVLLILNIWVVGIGRSCFDTLDPSATTTQIIVWALITYAYFKVAQKLDDMMQNSGMMITRTGGDFVHDATLAVGTIAATGKHLFGGAADTVVAGAGVANAIKSGGGIGDVAKPIASYVKSHPILAPTAGAAATVAGGTAGFAAQVGAAHSLSHTSDESRAASVASGKIPKLNTPAYRAAAQNILNQNGFAPAKGGRVDNLSVNPDGSLGGVVTQRDATGRVQSQSAFTMSNKAGTGDGFTVSAGRQMTVGADGKSATIIDPQAGTFELTQAGTDKYGNQIWQATRTADAGGTALTEENAGTSATLGFNVKPDARSNDGIGAQAANAFMSGGSMEQLTQQSDDALAHHAQMEADKSAAWNDLNSMSNDDRVAQMRDENSTVDYGSAGYRAATAEYMQQNGLDDGMVERGGEIVAQQVTEDGRLVGCMAVRDADGNVLEEKFYALSTKAPEPDATASDTGSAPQQGQYAQSVGAEPAAEMADTGTAGTAEAPAMEPDTRYTEPGHANTDIHIDGETVRATTATLDEVLTAKYQMFDEGHGVVETSDLGKLQVSRVSVDEATGDTRWQVIRKGNENEFGGPESEDAIATFERKGNRGSAQTFKDVIRDIRNTRTFDQISLIDSQNRDRPDDSHLFR</sequence>
<dbReference type="Proteomes" id="UP000472755">
    <property type="component" value="Unassembled WGS sequence"/>
</dbReference>